<protein>
    <recommendedName>
        <fullName evidence="8">Relaxase/mobilization nuclease domain-containing protein</fullName>
    </recommendedName>
</protein>
<dbReference type="Proteomes" id="UP001500604">
    <property type="component" value="Unassembled WGS sequence"/>
</dbReference>
<gene>
    <name evidence="6" type="ORF">GCM10023116_29730</name>
</gene>
<evidence type="ECO:0000259" key="5">
    <source>
        <dbReference type="Pfam" id="PF22863"/>
    </source>
</evidence>
<feature type="compositionally biased region" description="Basic and acidic residues" evidence="2">
    <location>
        <begin position="609"/>
        <end position="618"/>
    </location>
</feature>
<feature type="region of interest" description="Disordered" evidence="2">
    <location>
        <begin position="609"/>
        <end position="658"/>
    </location>
</feature>
<keyword evidence="7" id="KW-1185">Reference proteome</keyword>
<dbReference type="Pfam" id="PF18821">
    <property type="entry name" value="LPD7"/>
    <property type="match status" value="1"/>
</dbReference>
<evidence type="ECO:0000256" key="1">
    <source>
        <dbReference type="SAM" id="Coils"/>
    </source>
</evidence>
<evidence type="ECO:0000256" key="2">
    <source>
        <dbReference type="SAM" id="MobiDB-lite"/>
    </source>
</evidence>
<sequence>MNPIICKKRNDGESSFKELIEYIEEAEKTNNKETVKYKNLIADNTDDAINIMRTTASFNSRVKNPIAHHILSWPEHEKPDPETVFEAADMYLDKMGYGNHQAVYAMHYNTDNIHVHIAINKVYYNHINEKASSHNPSWPISTASKAAREIEIALGFSHDNGNYIVVQDDDGNKSIIRNPDVYDKSRDNNIDRKAESYEVQTGCQSFQSYVKDDAGKYMTEYLKQNNDATWHEFHEQLSKFNLKIQPQNSGLVISDINNANDFATKASSMGRYFSKSKLEKRFGEYQYFDVPYEYIKPDRKYNPERIAQIHNTESSDNLEKLKEDINTKSKNNIKYTQREINRAKRYEERNKLHTAYKQEKNMHYKAVKQEKNKAWNNQRTIEKQRYKQFKDRRRIEFNNKKKQAGRLPKDKYQLLRSEHAFETAKLKQELNELRNRERNELKRKYADTRFKSWPEWVAEHAKNKGSEHHKAAVSAERGIRYREGREQKNTLQTTGGWQPVNIKEYTKDNDVFKDITYEYSDKIGLEFKRKEKTIFTDHGSNIRFPPSSEDKDIEAALLLAQEKFGTIKLQGFDGFKLKACFFAVKHNIKITNEEMQDYIQELRDNQKKQEKLKLEHKPQQQPEQQQKSDFEEMYKNARTQVERRKHNEKNERDDELWP</sequence>
<dbReference type="InterPro" id="IPR040677">
    <property type="entry name" value="LPD7"/>
</dbReference>
<dbReference type="RefSeq" id="WP_345196913.1">
    <property type="nucleotide sequence ID" value="NZ_BAABFL010000414.1"/>
</dbReference>
<dbReference type="EMBL" id="BAABFL010000414">
    <property type="protein sequence ID" value="GAA4650690.1"/>
    <property type="molecule type" value="Genomic_DNA"/>
</dbReference>
<dbReference type="InterPro" id="IPR005094">
    <property type="entry name" value="Endonuclease_MobA/VirD2"/>
</dbReference>
<proteinExistence type="predicted"/>
<dbReference type="Pfam" id="PF22863">
    <property type="entry name" value="TraI_middle"/>
    <property type="match status" value="1"/>
</dbReference>
<feature type="coiled-coil region" evidence="1">
    <location>
        <begin position="311"/>
        <end position="338"/>
    </location>
</feature>
<feature type="domain" description="Large polyvalent protein-associated" evidence="4">
    <location>
        <begin position="514"/>
        <end position="603"/>
    </location>
</feature>
<dbReference type="InterPro" id="IPR049751">
    <property type="entry name" value="TraI/MobA_relaxases"/>
</dbReference>
<feature type="domain" description="TraI-like middle" evidence="5">
    <location>
        <begin position="192"/>
        <end position="286"/>
    </location>
</feature>
<evidence type="ECO:0000313" key="7">
    <source>
        <dbReference type="Proteomes" id="UP001500604"/>
    </source>
</evidence>
<organism evidence="6 7">
    <name type="scientific">Kistimonas scapharcae</name>
    <dbReference type="NCBI Taxonomy" id="1036133"/>
    <lineage>
        <taxon>Bacteria</taxon>
        <taxon>Pseudomonadati</taxon>
        <taxon>Pseudomonadota</taxon>
        <taxon>Gammaproteobacteria</taxon>
        <taxon>Oceanospirillales</taxon>
        <taxon>Endozoicomonadaceae</taxon>
        <taxon>Kistimonas</taxon>
    </lineage>
</organism>
<evidence type="ECO:0000259" key="4">
    <source>
        <dbReference type="Pfam" id="PF18821"/>
    </source>
</evidence>
<feature type="domain" description="MobA/VirD2-like nuclease" evidence="3">
    <location>
        <begin position="22"/>
        <end position="154"/>
    </location>
</feature>
<dbReference type="NCBIfam" id="NF041893">
    <property type="entry name" value="TraI_MobP_relax"/>
    <property type="match status" value="1"/>
</dbReference>
<evidence type="ECO:0000259" key="3">
    <source>
        <dbReference type="Pfam" id="PF03432"/>
    </source>
</evidence>
<accession>A0ABP8V6K6</accession>
<feature type="compositionally biased region" description="Basic and acidic residues" evidence="2">
    <location>
        <begin position="626"/>
        <end position="635"/>
    </location>
</feature>
<comment type="caution">
    <text evidence="6">The sequence shown here is derived from an EMBL/GenBank/DDBJ whole genome shotgun (WGS) entry which is preliminary data.</text>
</comment>
<evidence type="ECO:0008006" key="8">
    <source>
        <dbReference type="Google" id="ProtNLM"/>
    </source>
</evidence>
<evidence type="ECO:0000313" key="6">
    <source>
        <dbReference type="EMBL" id="GAA4650690.1"/>
    </source>
</evidence>
<dbReference type="InterPro" id="IPR054462">
    <property type="entry name" value="TraI_M"/>
</dbReference>
<keyword evidence="1" id="KW-0175">Coiled coil</keyword>
<feature type="coiled-coil region" evidence="1">
    <location>
        <begin position="416"/>
        <end position="447"/>
    </location>
</feature>
<name>A0ABP8V6K6_9GAMM</name>
<dbReference type="Pfam" id="PF03432">
    <property type="entry name" value="Relaxase"/>
    <property type="match status" value="1"/>
</dbReference>
<reference evidence="7" key="1">
    <citation type="journal article" date="2019" name="Int. J. Syst. Evol. Microbiol.">
        <title>The Global Catalogue of Microorganisms (GCM) 10K type strain sequencing project: providing services to taxonomists for standard genome sequencing and annotation.</title>
        <authorList>
            <consortium name="The Broad Institute Genomics Platform"/>
            <consortium name="The Broad Institute Genome Sequencing Center for Infectious Disease"/>
            <person name="Wu L."/>
            <person name="Ma J."/>
        </authorList>
    </citation>
    <scope>NUCLEOTIDE SEQUENCE [LARGE SCALE GENOMIC DNA]</scope>
    <source>
        <strain evidence="7">JCM 17805</strain>
    </source>
</reference>